<dbReference type="SUPFAM" id="SSF54292">
    <property type="entry name" value="2Fe-2S ferredoxin-like"/>
    <property type="match status" value="1"/>
</dbReference>
<dbReference type="InterPro" id="IPR017896">
    <property type="entry name" value="4Fe4S_Fe-S-bd"/>
</dbReference>
<evidence type="ECO:0000256" key="5">
    <source>
        <dbReference type="ARBA" id="ARBA00023014"/>
    </source>
</evidence>
<protein>
    <submittedName>
        <fullName evidence="8">Fumarate reductase iron-sulfur subunit</fullName>
    </submittedName>
</protein>
<dbReference type="InterPro" id="IPR012675">
    <property type="entry name" value="Beta-grasp_dom_sf"/>
</dbReference>
<dbReference type="InterPro" id="IPR025192">
    <property type="entry name" value="Succ_DH/fum_Rdtase_N"/>
</dbReference>
<dbReference type="Pfam" id="PF12838">
    <property type="entry name" value="Fer4_7"/>
    <property type="match status" value="1"/>
</dbReference>
<keyword evidence="3" id="KW-0479">Metal-binding</keyword>
<dbReference type="PANTHER" id="PTHR11921:SF41">
    <property type="entry name" value="SUCCINATE DEHYDROGENASE"/>
    <property type="match status" value="1"/>
</dbReference>
<dbReference type="PROSITE" id="PS51379">
    <property type="entry name" value="4FE4S_FER_2"/>
    <property type="match status" value="1"/>
</dbReference>
<comment type="cofactor">
    <cofactor evidence="6">
        <name>[2Fe-2S] cluster</name>
        <dbReference type="ChEBI" id="CHEBI:190135"/>
    </cofactor>
</comment>
<dbReference type="PANTHER" id="PTHR11921">
    <property type="entry name" value="SUCCINATE DEHYDROGENASE IRON-SULFUR PROTEIN"/>
    <property type="match status" value="1"/>
</dbReference>
<evidence type="ECO:0000256" key="3">
    <source>
        <dbReference type="ARBA" id="ARBA00022723"/>
    </source>
</evidence>
<evidence type="ECO:0000256" key="2">
    <source>
        <dbReference type="ARBA" id="ARBA00009433"/>
    </source>
</evidence>
<dbReference type="InterPro" id="IPR006058">
    <property type="entry name" value="2Fe2S_fd_BS"/>
</dbReference>
<sequence length="251" mass="26819">MIVELEIWRQPGPRARGRFVSYTVADAEPEMSLLELLDRLNDQLISGGGEPVVFESDCREGVCGMCGFLVNGKPHGPVDNTPACRQHLRAFPGVTRFRLEPWRAAAFPVIRDLVVDRSALDELIRAGGTVDVAAGTAPDADVVAQPYRQAETALDFAACIGCGACVAACPNGAAMLFAGAKLAHLSLMPQGRQERSRRARGVARVLDEAFGPCSVYGECVPACPAGIPLTAVAAVNREVLRAGWLGRHRDN</sequence>
<evidence type="ECO:0000256" key="6">
    <source>
        <dbReference type="ARBA" id="ARBA00034078"/>
    </source>
</evidence>
<evidence type="ECO:0000259" key="7">
    <source>
        <dbReference type="PROSITE" id="PS51379"/>
    </source>
</evidence>
<dbReference type="Gene3D" id="3.10.20.30">
    <property type="match status" value="1"/>
</dbReference>
<dbReference type="NCBIfam" id="NF005746">
    <property type="entry name" value="PRK07570.1"/>
    <property type="match status" value="1"/>
</dbReference>
<keyword evidence="4" id="KW-0408">Iron</keyword>
<dbReference type="InterPro" id="IPR009051">
    <property type="entry name" value="Helical_ferredxn"/>
</dbReference>
<dbReference type="Pfam" id="PF13085">
    <property type="entry name" value="Fer2_3"/>
    <property type="match status" value="1"/>
</dbReference>
<comment type="caution">
    <text evidence="8">The sequence shown here is derived from an EMBL/GenBank/DDBJ whole genome shotgun (WGS) entry which is preliminary data.</text>
</comment>
<dbReference type="Proteomes" id="UP000250006">
    <property type="component" value="Unassembled WGS sequence"/>
</dbReference>
<evidence type="ECO:0000313" key="9">
    <source>
        <dbReference type="Proteomes" id="UP000250006"/>
    </source>
</evidence>
<comment type="cofactor">
    <cofactor evidence="1">
        <name>[3Fe-4S] cluster</name>
        <dbReference type="ChEBI" id="CHEBI:21137"/>
    </cofactor>
</comment>
<dbReference type="PROSITE" id="PS00198">
    <property type="entry name" value="4FE4S_FER_1"/>
    <property type="match status" value="1"/>
</dbReference>
<dbReference type="InterPro" id="IPR017900">
    <property type="entry name" value="4Fe4S_Fe_S_CS"/>
</dbReference>
<name>A0ABY1VNG2_9ACTO</name>
<dbReference type="SUPFAM" id="SSF46548">
    <property type="entry name" value="alpha-helical ferredoxin"/>
    <property type="match status" value="1"/>
</dbReference>
<dbReference type="EMBL" id="UAPQ01000006">
    <property type="protein sequence ID" value="SPT53226.1"/>
    <property type="molecule type" value="Genomic_DNA"/>
</dbReference>
<dbReference type="PROSITE" id="PS00197">
    <property type="entry name" value="2FE2S_FER_1"/>
    <property type="match status" value="1"/>
</dbReference>
<feature type="domain" description="4Fe-4S ferredoxin-type" evidence="7">
    <location>
        <begin position="150"/>
        <end position="179"/>
    </location>
</feature>
<accession>A0ABY1VNG2</accession>
<dbReference type="Gene3D" id="1.10.1060.10">
    <property type="entry name" value="Alpha-helical ferredoxin"/>
    <property type="match status" value="1"/>
</dbReference>
<dbReference type="RefSeq" id="WP_111836185.1">
    <property type="nucleotide sequence ID" value="NZ_UAPQ01000006.1"/>
</dbReference>
<organism evidence="8 9">
    <name type="scientific">Actinomyces bovis</name>
    <dbReference type="NCBI Taxonomy" id="1658"/>
    <lineage>
        <taxon>Bacteria</taxon>
        <taxon>Bacillati</taxon>
        <taxon>Actinomycetota</taxon>
        <taxon>Actinomycetes</taxon>
        <taxon>Actinomycetales</taxon>
        <taxon>Actinomycetaceae</taxon>
        <taxon>Actinomyces</taxon>
    </lineage>
</organism>
<proteinExistence type="inferred from homology"/>
<gene>
    <name evidence="8" type="primary">frdB_2</name>
    <name evidence="8" type="ORF">NCTC11535_00886</name>
</gene>
<evidence type="ECO:0000313" key="8">
    <source>
        <dbReference type="EMBL" id="SPT53226.1"/>
    </source>
</evidence>
<keyword evidence="9" id="KW-1185">Reference proteome</keyword>
<keyword evidence="5" id="KW-0411">Iron-sulfur</keyword>
<reference evidence="8 9" key="1">
    <citation type="submission" date="2018-06" db="EMBL/GenBank/DDBJ databases">
        <authorList>
            <consortium name="Pathogen Informatics"/>
            <person name="Doyle S."/>
        </authorList>
    </citation>
    <scope>NUCLEOTIDE SEQUENCE [LARGE SCALE GENOMIC DNA]</scope>
    <source>
        <strain evidence="8 9">NCTC11535</strain>
    </source>
</reference>
<evidence type="ECO:0000256" key="1">
    <source>
        <dbReference type="ARBA" id="ARBA00001927"/>
    </source>
</evidence>
<evidence type="ECO:0000256" key="4">
    <source>
        <dbReference type="ARBA" id="ARBA00023004"/>
    </source>
</evidence>
<comment type="similarity">
    <text evidence="2">Belongs to the succinate dehydrogenase/fumarate reductase iron-sulfur protein family.</text>
</comment>
<dbReference type="InterPro" id="IPR036010">
    <property type="entry name" value="2Fe-2S_ferredoxin-like_sf"/>
</dbReference>
<dbReference type="InterPro" id="IPR050573">
    <property type="entry name" value="SDH/FRD_Iron-Sulfur"/>
</dbReference>